<comment type="caution">
    <text evidence="3">The sequence shown here is derived from an EMBL/GenBank/DDBJ whole genome shotgun (WGS) entry which is preliminary data.</text>
</comment>
<dbReference type="Pfam" id="PF00903">
    <property type="entry name" value="Glyoxalase"/>
    <property type="match status" value="1"/>
</dbReference>
<dbReference type="RefSeq" id="WP_377556593.1">
    <property type="nucleotide sequence ID" value="NZ_JBHUHQ010000014.1"/>
</dbReference>
<dbReference type="PANTHER" id="PTHR43048:SF4">
    <property type="entry name" value="RING-CLEAVING DIOXYGENASE-RELATED"/>
    <property type="match status" value="1"/>
</dbReference>
<dbReference type="PROSITE" id="PS51819">
    <property type="entry name" value="VOC"/>
    <property type="match status" value="1"/>
</dbReference>
<keyword evidence="1" id="KW-0479">Metal-binding</keyword>
<dbReference type="Gene3D" id="3.10.180.10">
    <property type="entry name" value="2,3-Dihydroxybiphenyl 1,2-Dioxygenase, domain 1"/>
    <property type="match status" value="1"/>
</dbReference>
<evidence type="ECO:0000313" key="4">
    <source>
        <dbReference type="Proteomes" id="UP001597383"/>
    </source>
</evidence>
<dbReference type="InterPro" id="IPR029068">
    <property type="entry name" value="Glyas_Bleomycin-R_OHBP_Dase"/>
</dbReference>
<gene>
    <name evidence="3" type="ORF">ACFSJF_08380</name>
</gene>
<protein>
    <submittedName>
        <fullName evidence="3">VOC family protein</fullName>
    </submittedName>
</protein>
<keyword evidence="4" id="KW-1185">Reference proteome</keyword>
<dbReference type="PANTHER" id="PTHR43048">
    <property type="entry name" value="METHYLMALONYL-COA EPIMERASE"/>
    <property type="match status" value="1"/>
</dbReference>
<dbReference type="InterPro" id="IPR037523">
    <property type="entry name" value="VOC_core"/>
</dbReference>
<dbReference type="SUPFAM" id="SSF54593">
    <property type="entry name" value="Glyoxalase/Bleomycin resistance protein/Dihydroxybiphenyl dioxygenase"/>
    <property type="match status" value="1"/>
</dbReference>
<dbReference type="Proteomes" id="UP001597383">
    <property type="component" value="Unassembled WGS sequence"/>
</dbReference>
<dbReference type="EMBL" id="JBHUHQ010000014">
    <property type="protein sequence ID" value="MFD2044277.1"/>
    <property type="molecule type" value="Genomic_DNA"/>
</dbReference>
<sequence length="147" mass="16720">MKLDNVRLLVTNFDDCLHFYQEILGFNLTWGEVGGNYASFDVGDGKVLALFRKNLMAEAVGTVDLPVQSVAQDRFACVFKVTNLEQTVRDIEERGGRFISSIQKKPLWGIQAVHLRDPEGNLIEIITGLPEEEWDESLLEKDRKYES</sequence>
<proteinExistence type="predicted"/>
<feature type="domain" description="VOC" evidence="2">
    <location>
        <begin position="2"/>
        <end position="128"/>
    </location>
</feature>
<accession>A0ABW4W144</accession>
<dbReference type="InterPro" id="IPR004360">
    <property type="entry name" value="Glyas_Fos-R_dOase_dom"/>
</dbReference>
<reference evidence="4" key="1">
    <citation type="journal article" date="2019" name="Int. J. Syst. Evol. Microbiol.">
        <title>The Global Catalogue of Microorganisms (GCM) 10K type strain sequencing project: providing services to taxonomists for standard genome sequencing and annotation.</title>
        <authorList>
            <consortium name="The Broad Institute Genomics Platform"/>
            <consortium name="The Broad Institute Genome Sequencing Center for Infectious Disease"/>
            <person name="Wu L."/>
            <person name="Ma J."/>
        </authorList>
    </citation>
    <scope>NUCLEOTIDE SEQUENCE [LARGE SCALE GENOMIC DNA]</scope>
    <source>
        <strain evidence="4">R28</strain>
    </source>
</reference>
<evidence type="ECO:0000256" key="1">
    <source>
        <dbReference type="ARBA" id="ARBA00022723"/>
    </source>
</evidence>
<organism evidence="3 4">
    <name type="scientific">Ornithinibacillus salinisoli</name>
    <dbReference type="NCBI Taxonomy" id="1848459"/>
    <lineage>
        <taxon>Bacteria</taxon>
        <taxon>Bacillati</taxon>
        <taxon>Bacillota</taxon>
        <taxon>Bacilli</taxon>
        <taxon>Bacillales</taxon>
        <taxon>Bacillaceae</taxon>
        <taxon>Ornithinibacillus</taxon>
    </lineage>
</organism>
<name>A0ABW4W144_9BACI</name>
<dbReference type="InterPro" id="IPR051785">
    <property type="entry name" value="MMCE/EMCE_epimerase"/>
</dbReference>
<evidence type="ECO:0000313" key="3">
    <source>
        <dbReference type="EMBL" id="MFD2044277.1"/>
    </source>
</evidence>
<evidence type="ECO:0000259" key="2">
    <source>
        <dbReference type="PROSITE" id="PS51819"/>
    </source>
</evidence>